<name>A0A4Q2DDC0_9AGAR</name>
<accession>A0A4Q2DDC0</accession>
<evidence type="ECO:0000256" key="1">
    <source>
        <dbReference type="SAM" id="MobiDB-lite"/>
    </source>
</evidence>
<sequence>MARTKRASQLSGGSKPKATSPEYVPDDYEVVESERPPPNTQLPSPGTPTPTPTSGKRRVREDANPTPTPPAKKRIKNAQIVADSDEEDDGSSSTARSVSDGTDAADADVEDDDLETPKASKTMGKKKAMNLKTQLGGRLGISDVEESVEAAPPASFVTLPSSAFTLDNKAEWADSSVDNNGKTIIARSADDPLLAHKSILDPYMLKHGHYKNLPNANKLQLSGTSERHGLEFTNGTLQSVVPGLSMATWECFGINKEYVASLHRFRRQGNFVNASTVDVTELAFKEAWSNGGPGTAYIASDKADGRPIVFLMVGGIMESFLVAGRNVGFEGRAPWARGILILGHRFEHERWSCTFATLWHGEDIVVPVQRRHITMQTRNRPNSSNSATPSAPSTPDGSKKIGKMELKPYLSPAKPRYGANKTYIDWDEDVPIYDGRDKAFDPNDIVGSLARLPKYPTTNGEIPEGTGVVVGYCAATSKFMSLWKLTFNVMWIVVIAD</sequence>
<comment type="caution">
    <text evidence="2">The sequence shown here is derived from an EMBL/GenBank/DDBJ whole genome shotgun (WGS) entry which is preliminary data.</text>
</comment>
<evidence type="ECO:0000313" key="2">
    <source>
        <dbReference type="EMBL" id="RXW16846.1"/>
    </source>
</evidence>
<proteinExistence type="predicted"/>
<dbReference type="OrthoDB" id="3063746at2759"/>
<feature type="compositionally biased region" description="Low complexity" evidence="1">
    <location>
        <begin position="377"/>
        <end position="395"/>
    </location>
</feature>
<evidence type="ECO:0000313" key="3">
    <source>
        <dbReference type="Proteomes" id="UP000290288"/>
    </source>
</evidence>
<keyword evidence="3" id="KW-1185">Reference proteome</keyword>
<feature type="region of interest" description="Disordered" evidence="1">
    <location>
        <begin position="1"/>
        <end position="129"/>
    </location>
</feature>
<feature type="compositionally biased region" description="Acidic residues" evidence="1">
    <location>
        <begin position="103"/>
        <end position="114"/>
    </location>
</feature>
<gene>
    <name evidence="2" type="ORF">EST38_g9007</name>
</gene>
<dbReference type="Proteomes" id="UP000290288">
    <property type="component" value="Unassembled WGS sequence"/>
</dbReference>
<feature type="region of interest" description="Disordered" evidence="1">
    <location>
        <begin position="375"/>
        <end position="402"/>
    </location>
</feature>
<dbReference type="EMBL" id="SDEE01000396">
    <property type="protein sequence ID" value="RXW16846.1"/>
    <property type="molecule type" value="Genomic_DNA"/>
</dbReference>
<organism evidence="2 3">
    <name type="scientific">Candolleomyces aberdarensis</name>
    <dbReference type="NCBI Taxonomy" id="2316362"/>
    <lineage>
        <taxon>Eukaryota</taxon>
        <taxon>Fungi</taxon>
        <taxon>Dikarya</taxon>
        <taxon>Basidiomycota</taxon>
        <taxon>Agaricomycotina</taxon>
        <taxon>Agaricomycetes</taxon>
        <taxon>Agaricomycetidae</taxon>
        <taxon>Agaricales</taxon>
        <taxon>Agaricineae</taxon>
        <taxon>Psathyrellaceae</taxon>
        <taxon>Candolleomyces</taxon>
    </lineage>
</organism>
<dbReference type="AlphaFoldDB" id="A0A4Q2DDC0"/>
<dbReference type="STRING" id="2316362.A0A4Q2DDC0"/>
<feature type="compositionally biased region" description="Pro residues" evidence="1">
    <location>
        <begin position="36"/>
        <end position="51"/>
    </location>
</feature>
<protein>
    <submittedName>
        <fullName evidence="2">Uncharacterized protein</fullName>
    </submittedName>
</protein>
<reference evidence="2 3" key="1">
    <citation type="submission" date="2019-01" db="EMBL/GenBank/DDBJ databases">
        <title>Draft genome sequence of Psathyrella aberdarensis IHI B618.</title>
        <authorList>
            <person name="Buettner E."/>
            <person name="Kellner H."/>
        </authorList>
    </citation>
    <scope>NUCLEOTIDE SEQUENCE [LARGE SCALE GENOMIC DNA]</scope>
    <source>
        <strain evidence="2 3">IHI B618</strain>
    </source>
</reference>